<reference evidence="2" key="1">
    <citation type="submission" date="2017-06" db="EMBL/GenBank/DDBJ databases">
        <title>Genome analysis of Fimbriiglobus ruber SP5, the first member of the order Planctomycetales with confirmed chitinolytic capability.</title>
        <authorList>
            <person name="Ravin N.V."/>
            <person name="Rakitin A.L."/>
            <person name="Ivanova A.A."/>
            <person name="Beletsky A.V."/>
            <person name="Kulichevskaya I.S."/>
            <person name="Mardanov A.V."/>
            <person name="Dedysh S.N."/>
        </authorList>
    </citation>
    <scope>NUCLEOTIDE SEQUENCE [LARGE SCALE GENOMIC DNA]</scope>
    <source>
        <strain evidence="2">SP5</strain>
    </source>
</reference>
<dbReference type="InterPro" id="IPR001646">
    <property type="entry name" value="5peptide_repeat"/>
</dbReference>
<gene>
    <name evidence="1" type="ORF">FRUB_03335</name>
</gene>
<sequence length="834" mass="88989">MAKGKVKTTGAKTKAGKLAGKTVAFAGKFGYGKYNLEALKKAAVAEGGSVVDGETTAPDYLVEGTGVGGKPPGAVAKIQKKHPQVQVIDEPGFYQMIVPTAEEFLEILQSGPQGHEFWSAMQERIQKSGATIDLSGTEFRKLTIEGILYQVRLDDCDFRGATLNDVYFDKIKGARFDGAAMSGGSFANAEDCSLKNVVMKQTRWNPAEFRRCDFTGAALFIQTGSCTRATDCSFVGADLSEADLDNSHFTRADFSDANLTGARLEKCDFTGANLAGADLTRADLREAKLTNADLSGAKLRDSLLTGTDLTGATIDGADFTGANVTGANVTGLDTSKAKNLEPRPARTAGPKLRELATVARGSKRFMTTLELDLGNGESVFLQPSITTYGTQVYPGASFWHQSAQTNRSDSVAAPTFEQGILNLTDLWSRGTPAFDTIKVEAKQCPLRGKELVELATAAWYEACGLAVPSTEELEDLRGRADTDAAQLQKVLTAELGGGPSGVKKWNARTDKERTKLGRLRKHDFSNASLAGANLGSQDFEGSTFDGANLKKAALGGSQLKGASFVKAEMGGVHLAGSKCSEASFEGATLTKCNLRAANFRRCNFQNADLTNADFSFSDLGEADFTGATLTGVEFARTRFDEKTIFPPGFVPPEGLIWKGVGSRPGTPEAAPPPPAAKSGTLDFATFLGYLNNKVEAARMQKAGSMLKAERFQLFAEVADDAITGIVKSQSSHDLVYSCRLASDGGFSCCTQNLRPCGGLRGALCKHLLVLIVGLAKAGRLDAATVDHWIDLSRRQKPVVDEDAASATFLRYKGAEAGEVDWRPTETIPEDFYAM</sequence>
<dbReference type="Proteomes" id="UP000214646">
    <property type="component" value="Unassembled WGS sequence"/>
</dbReference>
<protein>
    <submittedName>
        <fullName evidence="1">Pentapeptide repeat family protein</fullName>
    </submittedName>
</protein>
<proteinExistence type="predicted"/>
<comment type="caution">
    <text evidence="1">The sequence shown here is derived from an EMBL/GenBank/DDBJ whole genome shotgun (WGS) entry which is preliminary data.</text>
</comment>
<keyword evidence="2" id="KW-1185">Reference proteome</keyword>
<dbReference type="SUPFAM" id="SSF141571">
    <property type="entry name" value="Pentapeptide repeat-like"/>
    <property type="match status" value="3"/>
</dbReference>
<evidence type="ECO:0000313" key="1">
    <source>
        <dbReference type="EMBL" id="OWK43736.1"/>
    </source>
</evidence>
<dbReference type="OrthoDB" id="247791at2"/>
<organism evidence="1 2">
    <name type="scientific">Fimbriiglobus ruber</name>
    <dbReference type="NCBI Taxonomy" id="1908690"/>
    <lineage>
        <taxon>Bacteria</taxon>
        <taxon>Pseudomonadati</taxon>
        <taxon>Planctomycetota</taxon>
        <taxon>Planctomycetia</taxon>
        <taxon>Gemmatales</taxon>
        <taxon>Gemmataceae</taxon>
        <taxon>Fimbriiglobus</taxon>
    </lineage>
</organism>
<dbReference type="EMBL" id="NIDE01000004">
    <property type="protein sequence ID" value="OWK43736.1"/>
    <property type="molecule type" value="Genomic_DNA"/>
</dbReference>
<dbReference type="InterPro" id="IPR036420">
    <property type="entry name" value="BRCT_dom_sf"/>
</dbReference>
<dbReference type="Gene3D" id="2.160.20.80">
    <property type="entry name" value="E3 ubiquitin-protein ligase SopA"/>
    <property type="match status" value="3"/>
</dbReference>
<dbReference type="PANTHER" id="PTHR14136">
    <property type="entry name" value="BTB_POZ DOMAIN-CONTAINING PROTEIN KCTD9"/>
    <property type="match status" value="1"/>
</dbReference>
<dbReference type="RefSeq" id="WP_088254548.1">
    <property type="nucleotide sequence ID" value="NZ_NIDE01000004.1"/>
</dbReference>
<dbReference type="AlphaFoldDB" id="A0A225E139"/>
<accession>A0A225E139</accession>
<dbReference type="PANTHER" id="PTHR14136:SF17">
    <property type="entry name" value="BTB_POZ DOMAIN-CONTAINING PROTEIN KCTD9"/>
    <property type="match status" value="1"/>
</dbReference>
<dbReference type="InterPro" id="IPR051082">
    <property type="entry name" value="Pentapeptide-BTB/POZ_domain"/>
</dbReference>
<evidence type="ECO:0000313" key="2">
    <source>
        <dbReference type="Proteomes" id="UP000214646"/>
    </source>
</evidence>
<dbReference type="Pfam" id="PF00805">
    <property type="entry name" value="Pentapeptide"/>
    <property type="match status" value="3"/>
</dbReference>
<name>A0A225E139_9BACT</name>
<dbReference type="Gene3D" id="3.40.50.10190">
    <property type="entry name" value="BRCT domain"/>
    <property type="match status" value="1"/>
</dbReference>